<protein>
    <recommendedName>
        <fullName evidence="1">F-box domain-containing protein</fullName>
    </recommendedName>
</protein>
<evidence type="ECO:0000313" key="2">
    <source>
        <dbReference type="EMBL" id="RPD62127.1"/>
    </source>
</evidence>
<dbReference type="PANTHER" id="PTHR38926">
    <property type="entry name" value="F-BOX DOMAIN CONTAINING PROTEIN, EXPRESSED"/>
    <property type="match status" value="1"/>
</dbReference>
<proteinExistence type="predicted"/>
<dbReference type="OrthoDB" id="2754773at2759"/>
<dbReference type="Proteomes" id="UP000313359">
    <property type="component" value="Unassembled WGS sequence"/>
</dbReference>
<dbReference type="STRING" id="1328759.A0A5C2SFT9"/>
<evidence type="ECO:0000313" key="3">
    <source>
        <dbReference type="Proteomes" id="UP000313359"/>
    </source>
</evidence>
<dbReference type="EMBL" id="ML122260">
    <property type="protein sequence ID" value="RPD62127.1"/>
    <property type="molecule type" value="Genomic_DNA"/>
</dbReference>
<dbReference type="InterPro" id="IPR032675">
    <property type="entry name" value="LRR_dom_sf"/>
</dbReference>
<dbReference type="SUPFAM" id="SSF52047">
    <property type="entry name" value="RNI-like"/>
    <property type="match status" value="1"/>
</dbReference>
<reference evidence="2" key="1">
    <citation type="journal article" date="2018" name="Genome Biol. Evol.">
        <title>Genomics and development of Lentinus tigrinus, a white-rot wood-decaying mushroom with dimorphic fruiting bodies.</title>
        <authorList>
            <person name="Wu B."/>
            <person name="Xu Z."/>
            <person name="Knudson A."/>
            <person name="Carlson A."/>
            <person name="Chen N."/>
            <person name="Kovaka S."/>
            <person name="LaButti K."/>
            <person name="Lipzen A."/>
            <person name="Pennachio C."/>
            <person name="Riley R."/>
            <person name="Schakwitz W."/>
            <person name="Umezawa K."/>
            <person name="Ohm R.A."/>
            <person name="Grigoriev I.V."/>
            <person name="Nagy L.G."/>
            <person name="Gibbons J."/>
            <person name="Hibbett D."/>
        </authorList>
    </citation>
    <scope>NUCLEOTIDE SEQUENCE [LARGE SCALE GENOMIC DNA]</scope>
    <source>
        <strain evidence="2">ALCF2SS1-6</strain>
    </source>
</reference>
<name>A0A5C2SFT9_9APHY</name>
<dbReference type="InterPro" id="IPR001810">
    <property type="entry name" value="F-box_dom"/>
</dbReference>
<accession>A0A5C2SFT9</accession>
<organism evidence="2 3">
    <name type="scientific">Lentinus tigrinus ALCF2SS1-6</name>
    <dbReference type="NCBI Taxonomy" id="1328759"/>
    <lineage>
        <taxon>Eukaryota</taxon>
        <taxon>Fungi</taxon>
        <taxon>Dikarya</taxon>
        <taxon>Basidiomycota</taxon>
        <taxon>Agaricomycotina</taxon>
        <taxon>Agaricomycetes</taxon>
        <taxon>Polyporales</taxon>
        <taxon>Polyporaceae</taxon>
        <taxon>Lentinus</taxon>
    </lineage>
</organism>
<keyword evidence="3" id="KW-1185">Reference proteome</keyword>
<gene>
    <name evidence="2" type="ORF">L227DRAFT_50383</name>
</gene>
<dbReference type="Gene3D" id="1.20.1280.50">
    <property type="match status" value="1"/>
</dbReference>
<dbReference type="InterPro" id="IPR036047">
    <property type="entry name" value="F-box-like_dom_sf"/>
</dbReference>
<feature type="domain" description="F-box" evidence="1">
    <location>
        <begin position="44"/>
        <end position="99"/>
    </location>
</feature>
<evidence type="ECO:0000259" key="1">
    <source>
        <dbReference type="Pfam" id="PF12937"/>
    </source>
</evidence>
<dbReference type="AlphaFoldDB" id="A0A5C2SFT9"/>
<dbReference type="Pfam" id="PF12937">
    <property type="entry name" value="F-box-like"/>
    <property type="match status" value="1"/>
</dbReference>
<dbReference type="Gene3D" id="3.80.10.10">
    <property type="entry name" value="Ribonuclease Inhibitor"/>
    <property type="match status" value="1"/>
</dbReference>
<sequence>MLTEVTKAKQKQWLQERDAVLVRQAALEQELARLNRLINAVVPINALPDELLIEIFGYFRATVSAEYQGGRNLAPQWMTIHGVCRRWRQVASSTPKFWRIVQVYRKPEWLSLSLSRCAQTAVDIQFLSPAFSPARGTILLSHAWLIRSLTIPSTNIAWNMVLTKLFSLPMPSLENLRLSPPLQKVIHHEDLGIAGSRLPRLRNLDLVGYFVPRDEALFANLRSLVMDSCPCPATFPQFLDLFSAAVRLEELTLLRCLHWFQGSGINLPPPPATRVVLANLRSMQIGGDSPLLTSHFLNSIQVPNASHIQIESDTFADDMSEVSDSMISTLPAEVPATFPMWPAVTSVEITADHDFFDIVAHTPANQTITVSLTSSLKVLQWQTFYEELVVDCTQLFADCPIQKLELQGIHDDVTEETWRSVFRQFQELETVILGGSGGSLDTFWKGLASTQDGHICCPRLTSITTGEDDSQITFSDFLVEEAFETLRKRDIGGARLGLLDVRLQRDDHDGAYTEDDGRLEATRRLETMVDTVSMVLVS</sequence>
<dbReference type="PANTHER" id="PTHR38926:SF72">
    <property type="entry name" value="IM:7136021-RELATED"/>
    <property type="match status" value="1"/>
</dbReference>
<dbReference type="SUPFAM" id="SSF81383">
    <property type="entry name" value="F-box domain"/>
    <property type="match status" value="1"/>
</dbReference>